<dbReference type="EMBL" id="UYWX01020521">
    <property type="protein sequence ID" value="VDM33078.1"/>
    <property type="molecule type" value="Genomic_DNA"/>
</dbReference>
<keyword evidence="4" id="KW-1185">Reference proteome</keyword>
<dbReference type="OrthoDB" id="9937541at2759"/>
<evidence type="ECO:0000313" key="5">
    <source>
        <dbReference type="WBParaSite" id="TTAC_0000852901-mRNA-1"/>
    </source>
</evidence>
<keyword evidence="2" id="KW-0472">Membrane</keyword>
<keyword evidence="2" id="KW-1133">Transmembrane helix</keyword>
<reference evidence="5" key="1">
    <citation type="submission" date="2017-02" db="UniProtKB">
        <authorList>
            <consortium name="WormBaseParasite"/>
        </authorList>
    </citation>
    <scope>IDENTIFICATION</scope>
</reference>
<organism evidence="5">
    <name type="scientific">Hydatigena taeniaeformis</name>
    <name type="common">Feline tapeworm</name>
    <name type="synonym">Taenia taeniaeformis</name>
    <dbReference type="NCBI Taxonomy" id="6205"/>
    <lineage>
        <taxon>Eukaryota</taxon>
        <taxon>Metazoa</taxon>
        <taxon>Spiralia</taxon>
        <taxon>Lophotrochozoa</taxon>
        <taxon>Platyhelminthes</taxon>
        <taxon>Cestoda</taxon>
        <taxon>Eucestoda</taxon>
        <taxon>Cyclophyllidea</taxon>
        <taxon>Taeniidae</taxon>
        <taxon>Hydatigera</taxon>
    </lineage>
</organism>
<gene>
    <name evidence="3" type="ORF">TTAC_LOCUS8514</name>
</gene>
<name>A0A0R3X510_HYDTA</name>
<evidence type="ECO:0000256" key="1">
    <source>
        <dbReference type="SAM" id="MobiDB-lite"/>
    </source>
</evidence>
<feature type="compositionally biased region" description="Basic and acidic residues" evidence="1">
    <location>
        <begin position="93"/>
        <end position="117"/>
    </location>
</feature>
<proteinExistence type="predicted"/>
<feature type="transmembrane region" description="Helical" evidence="2">
    <location>
        <begin position="165"/>
        <end position="187"/>
    </location>
</feature>
<dbReference type="Gene3D" id="1.20.140.150">
    <property type="match status" value="1"/>
</dbReference>
<protein>
    <submittedName>
        <fullName evidence="5">SLC3A2_N domain-containing protein</fullName>
    </submittedName>
</protein>
<dbReference type="Proteomes" id="UP000274429">
    <property type="component" value="Unassembled WGS sequence"/>
</dbReference>
<accession>A0A0R3X510</accession>
<dbReference type="AlphaFoldDB" id="A0A0R3X510"/>
<reference evidence="3 4" key="2">
    <citation type="submission" date="2018-11" db="EMBL/GenBank/DDBJ databases">
        <authorList>
            <consortium name="Pathogen Informatics"/>
        </authorList>
    </citation>
    <scope>NUCLEOTIDE SEQUENCE [LARGE SCALE GENOMIC DNA]</scope>
</reference>
<sequence length="293" mass="32914">MRLELVITHNAYDSMSKQRLIRRVTGNPRSLLPANGRSACSLAHTHARMHAGAEARRSHALPRERIASSTLRPPQGNDDKEEKRSRRRRRKASNKDLYPRTLKEAGESEERWTSKCREAGMQASGEDVVSESVPQGVPFAGLSVGLLHSLQWVRRIEALVGQKRLLLGVSWSAGSLALLLLFCAIAMDSWLFTVEREPDETSNATFLITLHSGLWRVCKKNLFMKDVGKNTQWNLSWREFSPRAFYLTTGEPVDPLKLTQLLATASTLARQADCQLLDGCDPSQMRRAFDMGT</sequence>
<evidence type="ECO:0000256" key="2">
    <source>
        <dbReference type="SAM" id="Phobius"/>
    </source>
</evidence>
<feature type="region of interest" description="Disordered" evidence="1">
    <location>
        <begin position="46"/>
        <end position="117"/>
    </location>
</feature>
<evidence type="ECO:0000313" key="4">
    <source>
        <dbReference type="Proteomes" id="UP000274429"/>
    </source>
</evidence>
<dbReference type="WBParaSite" id="TTAC_0000852901-mRNA-1">
    <property type="protein sequence ID" value="TTAC_0000852901-mRNA-1"/>
    <property type="gene ID" value="TTAC_0000852901"/>
</dbReference>
<keyword evidence="2" id="KW-0812">Transmembrane</keyword>
<feature type="compositionally biased region" description="Basic and acidic residues" evidence="1">
    <location>
        <begin position="51"/>
        <end position="66"/>
    </location>
</feature>
<evidence type="ECO:0000313" key="3">
    <source>
        <dbReference type="EMBL" id="VDM33078.1"/>
    </source>
</evidence>